<feature type="domain" description="Thioesterase" evidence="3">
    <location>
        <begin position="52"/>
        <end position="129"/>
    </location>
</feature>
<comment type="similarity">
    <text evidence="1">Belongs to the thioesterase PaaI family.</text>
</comment>
<dbReference type="InterPro" id="IPR003736">
    <property type="entry name" value="PAAI_dom"/>
</dbReference>
<protein>
    <submittedName>
        <fullName evidence="4">1,4-dihydroxy-2-naphthoyl-CoA hydrolase</fullName>
    </submittedName>
</protein>
<keyword evidence="2 4" id="KW-0378">Hydrolase</keyword>
<dbReference type="GO" id="GO:0061522">
    <property type="term" value="F:1,4-dihydroxy-2-naphthoyl-CoA thioesterase activity"/>
    <property type="evidence" value="ECO:0007669"/>
    <property type="project" value="TreeGrafter"/>
</dbReference>
<dbReference type="STRING" id="180197.SAMN02982919_01942"/>
<dbReference type="GO" id="GO:0005829">
    <property type="term" value="C:cytosol"/>
    <property type="evidence" value="ECO:0007669"/>
    <property type="project" value="TreeGrafter"/>
</dbReference>
<evidence type="ECO:0000256" key="1">
    <source>
        <dbReference type="ARBA" id="ARBA00008324"/>
    </source>
</evidence>
<dbReference type="PANTHER" id="PTHR43240">
    <property type="entry name" value="1,4-DIHYDROXY-2-NAPHTHOYL-COA THIOESTERASE 1"/>
    <property type="match status" value="1"/>
</dbReference>
<dbReference type="AlphaFoldDB" id="A0A1H9MAY2"/>
<organism evidence="4 5">
    <name type="scientific">Giesbergeria anulus</name>
    <dbReference type="NCBI Taxonomy" id="180197"/>
    <lineage>
        <taxon>Bacteria</taxon>
        <taxon>Pseudomonadati</taxon>
        <taxon>Pseudomonadota</taxon>
        <taxon>Betaproteobacteria</taxon>
        <taxon>Burkholderiales</taxon>
        <taxon>Comamonadaceae</taxon>
        <taxon>Giesbergeria</taxon>
    </lineage>
</organism>
<dbReference type="PANTHER" id="PTHR43240:SF5">
    <property type="entry name" value="1,4-DIHYDROXY-2-NAPHTHOYL-COA THIOESTERASE 1"/>
    <property type="match status" value="1"/>
</dbReference>
<dbReference type="Gene3D" id="3.10.129.10">
    <property type="entry name" value="Hotdog Thioesterase"/>
    <property type="match status" value="1"/>
</dbReference>
<dbReference type="CDD" id="cd03443">
    <property type="entry name" value="PaaI_thioesterase"/>
    <property type="match status" value="1"/>
</dbReference>
<dbReference type="InterPro" id="IPR029069">
    <property type="entry name" value="HotDog_dom_sf"/>
</dbReference>
<dbReference type="Pfam" id="PF03061">
    <property type="entry name" value="4HBT"/>
    <property type="match status" value="1"/>
</dbReference>
<dbReference type="NCBIfam" id="TIGR00369">
    <property type="entry name" value="unchar_dom_1"/>
    <property type="match status" value="1"/>
</dbReference>
<evidence type="ECO:0000256" key="2">
    <source>
        <dbReference type="ARBA" id="ARBA00022801"/>
    </source>
</evidence>
<accession>A0A1H9MAY2</accession>
<keyword evidence="5" id="KW-1185">Reference proteome</keyword>
<sequence length="145" mass="15773">MAIWFSDVPLDTINERGAQCANGTLGIELLETGDDYLKGRMPVDERTRQPAGVLHGGASVLFAETLASWAAAHVVDPAQFHCVGQEINANHIRAVSEGWVYGIAKPVHIGRSSQVWEVRITSEAGKLVCISRVTMAVLAVPNRYY</sequence>
<dbReference type="Proteomes" id="UP000199766">
    <property type="component" value="Unassembled WGS sequence"/>
</dbReference>
<name>A0A1H9MAY2_9BURK</name>
<gene>
    <name evidence="4" type="ORF">SAMN02982919_01942</name>
</gene>
<dbReference type="RefSeq" id="WP_091456583.1">
    <property type="nucleotide sequence ID" value="NZ_FOGD01000005.1"/>
</dbReference>
<evidence type="ECO:0000313" key="4">
    <source>
        <dbReference type="EMBL" id="SER20854.1"/>
    </source>
</evidence>
<evidence type="ECO:0000313" key="5">
    <source>
        <dbReference type="Proteomes" id="UP000199766"/>
    </source>
</evidence>
<dbReference type="OrthoDB" id="9798208at2"/>
<dbReference type="SUPFAM" id="SSF54637">
    <property type="entry name" value="Thioesterase/thiol ester dehydrase-isomerase"/>
    <property type="match status" value="1"/>
</dbReference>
<reference evidence="4 5" key="1">
    <citation type="submission" date="2016-10" db="EMBL/GenBank/DDBJ databases">
        <authorList>
            <person name="de Groot N.N."/>
        </authorList>
    </citation>
    <scope>NUCLEOTIDE SEQUENCE [LARGE SCALE GENOMIC DNA]</scope>
    <source>
        <strain evidence="4 5">ATCC 35958</strain>
    </source>
</reference>
<evidence type="ECO:0000259" key="3">
    <source>
        <dbReference type="Pfam" id="PF03061"/>
    </source>
</evidence>
<dbReference type="EMBL" id="FOGD01000005">
    <property type="protein sequence ID" value="SER20854.1"/>
    <property type="molecule type" value="Genomic_DNA"/>
</dbReference>
<dbReference type="InterPro" id="IPR006683">
    <property type="entry name" value="Thioestr_dom"/>
</dbReference>
<proteinExistence type="inferred from homology"/>